<dbReference type="PANTHER" id="PTHR13527">
    <property type="entry name" value="SAYSVFN DOMAIN-CONTAINING PROTEIN 1"/>
    <property type="match status" value="1"/>
</dbReference>
<feature type="domain" description="SAYSvFN" evidence="3">
    <location>
        <begin position="92"/>
        <end position="164"/>
    </location>
</feature>
<name>W7TYJ8_9STRA</name>
<feature type="compositionally biased region" description="Acidic residues" evidence="1">
    <location>
        <begin position="243"/>
        <end position="258"/>
    </location>
</feature>
<accession>W7TYJ8</accession>
<feature type="transmembrane region" description="Helical" evidence="2">
    <location>
        <begin position="74"/>
        <end position="100"/>
    </location>
</feature>
<feature type="compositionally biased region" description="Gly residues" evidence="1">
    <location>
        <begin position="206"/>
        <end position="215"/>
    </location>
</feature>
<dbReference type="InterPro" id="IPR019387">
    <property type="entry name" value="SAYSvFN_dom"/>
</dbReference>
<feature type="compositionally biased region" description="Basic and acidic residues" evidence="1">
    <location>
        <begin position="171"/>
        <end position="183"/>
    </location>
</feature>
<dbReference type="AlphaFoldDB" id="W7TYJ8"/>
<dbReference type="Proteomes" id="UP000019335">
    <property type="component" value="Chromosome 11"/>
</dbReference>
<keyword evidence="5" id="KW-1185">Reference proteome</keyword>
<evidence type="ECO:0000256" key="1">
    <source>
        <dbReference type="SAM" id="MobiDB-lite"/>
    </source>
</evidence>
<feature type="compositionally biased region" description="Basic and acidic residues" evidence="1">
    <location>
        <begin position="195"/>
        <end position="205"/>
    </location>
</feature>
<dbReference type="Pfam" id="PF10260">
    <property type="entry name" value="SAYSvFN"/>
    <property type="match status" value="1"/>
</dbReference>
<dbReference type="EMBL" id="AZIL01000936">
    <property type="protein sequence ID" value="EWM25444.1"/>
    <property type="molecule type" value="Genomic_DNA"/>
</dbReference>
<evidence type="ECO:0000313" key="4">
    <source>
        <dbReference type="EMBL" id="EWM25444.1"/>
    </source>
</evidence>
<sequence>MSPARQDSRSPGTPTPSTRRSRWYAFACAVAYELRPFTPPTAHDLLHYIRSSRQVGRDICEEALQFSKNVAWPLLCRVLGILLSWRYAIPLTAFAAAFYLAVTAEFGLVFLILSSLVLIWTVGLGDDATTNNQAGERLSPWSVFNRGMTTMMGTINPEQFDAELRHYRVEGEGSHGSEERRPEMGTQEPGGGDGAGRDGEGREGADGGAGRPGEGGRSRKSGKKARRSFDRDKRRGQGRGGGGEEEWEEDWVSDDDRE</sequence>
<evidence type="ECO:0000313" key="5">
    <source>
        <dbReference type="Proteomes" id="UP000019335"/>
    </source>
</evidence>
<gene>
    <name evidence="4" type="ORF">Naga_100005g140</name>
</gene>
<reference evidence="4 5" key="1">
    <citation type="journal article" date="2014" name="Mol. Plant">
        <title>Chromosome Scale Genome Assembly and Transcriptome Profiling of Nannochloropsis gaditana in Nitrogen Depletion.</title>
        <authorList>
            <person name="Corteggiani Carpinelli E."/>
            <person name="Telatin A."/>
            <person name="Vitulo N."/>
            <person name="Forcato C."/>
            <person name="D'Angelo M."/>
            <person name="Schiavon R."/>
            <person name="Vezzi A."/>
            <person name="Giacometti G.M."/>
            <person name="Morosinotto T."/>
            <person name="Valle G."/>
        </authorList>
    </citation>
    <scope>NUCLEOTIDE SEQUENCE [LARGE SCALE GENOMIC DNA]</scope>
    <source>
        <strain evidence="4 5">B-31</strain>
    </source>
</reference>
<keyword evidence="2" id="KW-0812">Transmembrane</keyword>
<feature type="transmembrane region" description="Helical" evidence="2">
    <location>
        <begin position="106"/>
        <end position="125"/>
    </location>
</feature>
<comment type="caution">
    <text evidence="4">The sequence shown here is derived from an EMBL/GenBank/DDBJ whole genome shotgun (WGS) entry which is preliminary data.</text>
</comment>
<feature type="region of interest" description="Disordered" evidence="1">
    <location>
        <begin position="171"/>
        <end position="258"/>
    </location>
</feature>
<dbReference type="PANTHER" id="PTHR13527:SF0">
    <property type="entry name" value="SAYSVFN DOMAIN-CONTAINING PROTEIN 1"/>
    <property type="match status" value="1"/>
</dbReference>
<dbReference type="InterPro" id="IPR039159">
    <property type="entry name" value="SAYSD1"/>
</dbReference>
<organism evidence="4 5">
    <name type="scientific">Nannochloropsis gaditana</name>
    <dbReference type="NCBI Taxonomy" id="72520"/>
    <lineage>
        <taxon>Eukaryota</taxon>
        <taxon>Sar</taxon>
        <taxon>Stramenopiles</taxon>
        <taxon>Ochrophyta</taxon>
        <taxon>Eustigmatophyceae</taxon>
        <taxon>Eustigmatales</taxon>
        <taxon>Monodopsidaceae</taxon>
        <taxon>Nannochloropsis</taxon>
    </lineage>
</organism>
<evidence type="ECO:0000256" key="2">
    <source>
        <dbReference type="SAM" id="Phobius"/>
    </source>
</evidence>
<keyword evidence="2" id="KW-0472">Membrane</keyword>
<dbReference type="OrthoDB" id="71310at2759"/>
<keyword evidence="2" id="KW-1133">Transmembrane helix</keyword>
<proteinExistence type="predicted"/>
<evidence type="ECO:0000259" key="3">
    <source>
        <dbReference type="Pfam" id="PF10260"/>
    </source>
</evidence>
<protein>
    <submittedName>
        <fullName evidence="4">Putative domain SAYSvFN</fullName>
    </submittedName>
</protein>